<dbReference type="EMBL" id="CAUJNA010003821">
    <property type="protein sequence ID" value="CAJ1410505.1"/>
    <property type="molecule type" value="Genomic_DNA"/>
</dbReference>
<organism evidence="2 3">
    <name type="scientific">Effrenium voratum</name>
    <dbReference type="NCBI Taxonomy" id="2562239"/>
    <lineage>
        <taxon>Eukaryota</taxon>
        <taxon>Sar</taxon>
        <taxon>Alveolata</taxon>
        <taxon>Dinophyceae</taxon>
        <taxon>Suessiales</taxon>
        <taxon>Symbiodiniaceae</taxon>
        <taxon>Effrenium</taxon>
    </lineage>
</organism>
<feature type="signal peptide" evidence="1">
    <location>
        <begin position="1"/>
        <end position="15"/>
    </location>
</feature>
<keyword evidence="1" id="KW-0732">Signal</keyword>
<accession>A0AA36JRM1</accession>
<dbReference type="Proteomes" id="UP001178507">
    <property type="component" value="Unassembled WGS sequence"/>
</dbReference>
<sequence length="176" mass="20071">MGRWILSLALALAVGERVEVERLEVQRAMQNRSLHQEPSSDLDQTVRKKNWECGEPEGKKDMVKNPKKKAAYMVYNHLKLKVCPQERGSIWQVVKPEVSVTSERCTSSITGRKDSSGCLSVPWAFGQGFCGMVMGRFSKLYPRTDGTAVVLCSDLLDPYTVRTYKVDDFERSTRWY</sequence>
<comment type="caution">
    <text evidence="2">The sequence shown here is derived from an EMBL/GenBank/DDBJ whole genome shotgun (WGS) entry which is preliminary data.</text>
</comment>
<evidence type="ECO:0000313" key="3">
    <source>
        <dbReference type="Proteomes" id="UP001178507"/>
    </source>
</evidence>
<dbReference type="AlphaFoldDB" id="A0AA36JRM1"/>
<name>A0AA36JRM1_9DINO</name>
<keyword evidence="3" id="KW-1185">Reference proteome</keyword>
<protein>
    <submittedName>
        <fullName evidence="2">Uncharacterized protein</fullName>
    </submittedName>
</protein>
<proteinExistence type="predicted"/>
<feature type="chain" id="PRO_5041261559" evidence="1">
    <location>
        <begin position="16"/>
        <end position="176"/>
    </location>
</feature>
<reference evidence="2" key="1">
    <citation type="submission" date="2023-08" db="EMBL/GenBank/DDBJ databases">
        <authorList>
            <person name="Chen Y."/>
            <person name="Shah S."/>
            <person name="Dougan E. K."/>
            <person name="Thang M."/>
            <person name="Chan C."/>
        </authorList>
    </citation>
    <scope>NUCLEOTIDE SEQUENCE</scope>
</reference>
<evidence type="ECO:0000313" key="2">
    <source>
        <dbReference type="EMBL" id="CAJ1410505.1"/>
    </source>
</evidence>
<gene>
    <name evidence="2" type="ORF">EVOR1521_LOCUS31316</name>
</gene>
<evidence type="ECO:0000256" key="1">
    <source>
        <dbReference type="SAM" id="SignalP"/>
    </source>
</evidence>